<reference evidence="1 2" key="1">
    <citation type="journal article" date="2021" name="Nat. Plants">
        <title>The Taxus genome provides insights into paclitaxel biosynthesis.</title>
        <authorList>
            <person name="Xiong X."/>
            <person name="Gou J."/>
            <person name="Liao Q."/>
            <person name="Li Y."/>
            <person name="Zhou Q."/>
            <person name="Bi G."/>
            <person name="Li C."/>
            <person name="Du R."/>
            <person name="Wang X."/>
            <person name="Sun T."/>
            <person name="Guo L."/>
            <person name="Liang H."/>
            <person name="Lu P."/>
            <person name="Wu Y."/>
            <person name="Zhang Z."/>
            <person name="Ro D.K."/>
            <person name="Shang Y."/>
            <person name="Huang S."/>
            <person name="Yan J."/>
        </authorList>
    </citation>
    <scope>NUCLEOTIDE SEQUENCE [LARGE SCALE GENOMIC DNA]</scope>
    <source>
        <strain evidence="1">Ta-2019</strain>
    </source>
</reference>
<protein>
    <submittedName>
        <fullName evidence="1">Uncharacterized protein</fullName>
    </submittedName>
</protein>
<keyword evidence="2" id="KW-1185">Reference proteome</keyword>
<feature type="non-terminal residue" evidence="1">
    <location>
        <position position="1"/>
    </location>
</feature>
<accession>A0AA38LDV4</accession>
<organism evidence="1 2">
    <name type="scientific">Taxus chinensis</name>
    <name type="common">Chinese yew</name>
    <name type="synonym">Taxus wallichiana var. chinensis</name>
    <dbReference type="NCBI Taxonomy" id="29808"/>
    <lineage>
        <taxon>Eukaryota</taxon>
        <taxon>Viridiplantae</taxon>
        <taxon>Streptophyta</taxon>
        <taxon>Embryophyta</taxon>
        <taxon>Tracheophyta</taxon>
        <taxon>Spermatophyta</taxon>
        <taxon>Pinopsida</taxon>
        <taxon>Pinidae</taxon>
        <taxon>Conifers II</taxon>
        <taxon>Cupressales</taxon>
        <taxon>Taxaceae</taxon>
        <taxon>Taxus</taxon>
    </lineage>
</organism>
<dbReference type="EMBL" id="JAHRHJ020000004">
    <property type="protein sequence ID" value="KAH9318185.1"/>
    <property type="molecule type" value="Genomic_DNA"/>
</dbReference>
<gene>
    <name evidence="1" type="ORF">KI387_019954</name>
</gene>
<name>A0AA38LDV4_TAXCH</name>
<proteinExistence type="predicted"/>
<dbReference type="Proteomes" id="UP000824469">
    <property type="component" value="Unassembled WGS sequence"/>
</dbReference>
<evidence type="ECO:0000313" key="2">
    <source>
        <dbReference type="Proteomes" id="UP000824469"/>
    </source>
</evidence>
<sequence length="76" mass="8002">YLNNHSSMARADKDGVVDPISETSVRARSLEIPAGILVDVAIMEGVDVGTSIGIDRAMLGVVIEENGSVKGSEEEM</sequence>
<evidence type="ECO:0000313" key="1">
    <source>
        <dbReference type="EMBL" id="KAH9318185.1"/>
    </source>
</evidence>
<dbReference type="AlphaFoldDB" id="A0AA38LDV4"/>
<feature type="non-terminal residue" evidence="1">
    <location>
        <position position="76"/>
    </location>
</feature>
<comment type="caution">
    <text evidence="1">The sequence shown here is derived from an EMBL/GenBank/DDBJ whole genome shotgun (WGS) entry which is preliminary data.</text>
</comment>